<organism evidence="2 3">
    <name type="scientific">Araneus ventricosus</name>
    <name type="common">Orbweaver spider</name>
    <name type="synonym">Epeira ventricosa</name>
    <dbReference type="NCBI Taxonomy" id="182803"/>
    <lineage>
        <taxon>Eukaryota</taxon>
        <taxon>Metazoa</taxon>
        <taxon>Ecdysozoa</taxon>
        <taxon>Arthropoda</taxon>
        <taxon>Chelicerata</taxon>
        <taxon>Arachnida</taxon>
        <taxon>Araneae</taxon>
        <taxon>Araneomorphae</taxon>
        <taxon>Entelegynae</taxon>
        <taxon>Araneoidea</taxon>
        <taxon>Araneidae</taxon>
        <taxon>Araneus</taxon>
    </lineage>
</organism>
<protein>
    <submittedName>
        <fullName evidence="2">Uncharacterized protein</fullName>
    </submittedName>
</protein>
<feature type="region of interest" description="Disordered" evidence="1">
    <location>
        <begin position="41"/>
        <end position="81"/>
    </location>
</feature>
<evidence type="ECO:0000313" key="3">
    <source>
        <dbReference type="Proteomes" id="UP000499080"/>
    </source>
</evidence>
<keyword evidence="3" id="KW-1185">Reference proteome</keyword>
<comment type="caution">
    <text evidence="2">The sequence shown here is derived from an EMBL/GenBank/DDBJ whole genome shotgun (WGS) entry which is preliminary data.</text>
</comment>
<evidence type="ECO:0000313" key="2">
    <source>
        <dbReference type="EMBL" id="GBO09019.1"/>
    </source>
</evidence>
<accession>A0A4Y2U7L9</accession>
<dbReference type="AlphaFoldDB" id="A0A4Y2U7L9"/>
<sequence length="115" mass="12340">MTRTASALAPLSPSFFTTQTEERLTHDSGFNVQQARIHDGHHWNRNSNLEPSGTVAKTLPVGHRGLSVDLPSTGGTTSTRMRSLQISNRGLASSGEYNNVSGLPSASDSACFLRK</sequence>
<dbReference type="Proteomes" id="UP000499080">
    <property type="component" value="Unassembled WGS sequence"/>
</dbReference>
<proteinExistence type="predicted"/>
<evidence type="ECO:0000256" key="1">
    <source>
        <dbReference type="SAM" id="MobiDB-lite"/>
    </source>
</evidence>
<name>A0A4Y2U7L9_ARAVE</name>
<gene>
    <name evidence="2" type="ORF">AVEN_163741_1</name>
</gene>
<reference evidence="2 3" key="1">
    <citation type="journal article" date="2019" name="Sci. Rep.">
        <title>Orb-weaving spider Araneus ventricosus genome elucidates the spidroin gene catalogue.</title>
        <authorList>
            <person name="Kono N."/>
            <person name="Nakamura H."/>
            <person name="Ohtoshi R."/>
            <person name="Moran D.A.P."/>
            <person name="Shinohara A."/>
            <person name="Yoshida Y."/>
            <person name="Fujiwara M."/>
            <person name="Mori M."/>
            <person name="Tomita M."/>
            <person name="Arakawa K."/>
        </authorList>
    </citation>
    <scope>NUCLEOTIDE SEQUENCE [LARGE SCALE GENOMIC DNA]</scope>
</reference>
<dbReference type="EMBL" id="BGPR01034586">
    <property type="protein sequence ID" value="GBO09019.1"/>
    <property type="molecule type" value="Genomic_DNA"/>
</dbReference>